<dbReference type="Proteomes" id="UP000515153">
    <property type="component" value="Chromosome V"/>
</dbReference>
<protein>
    <submittedName>
        <fullName evidence="2">Uncharacterized protein</fullName>
    </submittedName>
</protein>
<dbReference type="KEGG" id="pgri:PgNI_08033"/>
<reference evidence="1 2" key="1">
    <citation type="journal article" date="2019" name="Mol. Biol. Evol.">
        <title>Blast fungal genomes show frequent chromosomal changes, gene gains and losses, and effector gene turnover.</title>
        <authorList>
            <person name="Gomez Luciano L.B."/>
            <person name="Jason Tsai I."/>
            <person name="Chuma I."/>
            <person name="Tosa Y."/>
            <person name="Chen Y.H."/>
            <person name="Li J.Y."/>
            <person name="Li M.Y."/>
            <person name="Jade Lu M.Y."/>
            <person name="Nakayashiki H."/>
            <person name="Li W.H."/>
        </authorList>
    </citation>
    <scope>NUCLEOTIDE SEQUENCE [LARGE SCALE GENOMIC DNA]</scope>
    <source>
        <strain evidence="1 2">NI907</strain>
    </source>
</reference>
<organism evidence="1 2">
    <name type="scientific">Pyricularia grisea</name>
    <name type="common">Crabgrass-specific blast fungus</name>
    <name type="synonym">Magnaporthe grisea</name>
    <dbReference type="NCBI Taxonomy" id="148305"/>
    <lineage>
        <taxon>Eukaryota</taxon>
        <taxon>Fungi</taxon>
        <taxon>Dikarya</taxon>
        <taxon>Ascomycota</taxon>
        <taxon>Pezizomycotina</taxon>
        <taxon>Sordariomycetes</taxon>
        <taxon>Sordariomycetidae</taxon>
        <taxon>Magnaporthales</taxon>
        <taxon>Pyriculariaceae</taxon>
        <taxon>Pyricularia</taxon>
    </lineage>
</organism>
<dbReference type="RefSeq" id="XP_030979047.1">
    <property type="nucleotide sequence ID" value="XM_031128034.1"/>
</dbReference>
<evidence type="ECO:0000313" key="1">
    <source>
        <dbReference type="Proteomes" id="UP000515153"/>
    </source>
</evidence>
<name>A0A6P8AVY2_PYRGI</name>
<dbReference type="GeneID" id="41962943"/>
<evidence type="ECO:0000313" key="2">
    <source>
        <dbReference type="RefSeq" id="XP_030979047.1"/>
    </source>
</evidence>
<keyword evidence="1" id="KW-1185">Reference proteome</keyword>
<proteinExistence type="predicted"/>
<dbReference type="AlphaFoldDB" id="A0A6P8AVY2"/>
<accession>A0A6P8AVY2</accession>
<gene>
    <name evidence="2" type="ORF">PgNI_08033</name>
</gene>
<reference evidence="2" key="2">
    <citation type="submission" date="2019-10" db="EMBL/GenBank/DDBJ databases">
        <authorList>
            <consortium name="NCBI Genome Project"/>
        </authorList>
    </citation>
    <scope>NUCLEOTIDE SEQUENCE</scope>
    <source>
        <strain evidence="2">NI907</strain>
    </source>
</reference>
<reference evidence="2" key="3">
    <citation type="submission" date="2025-08" db="UniProtKB">
        <authorList>
            <consortium name="RefSeq"/>
        </authorList>
    </citation>
    <scope>IDENTIFICATION</scope>
    <source>
        <strain evidence="2">NI907</strain>
    </source>
</reference>
<sequence>MLQVLLDVLTSQAMLYYGTLVAIQLTVLTTCSCNPKSPFSRRSAIFKTVWNIRMFRNKASHATPTATLLLAHGTEADEQIRRPRQPRHKVTLWISLPDQPAFFVLSVILRHLGTTSATSIRDGAVVQQQNGRPDYRPALEQASHECERRMGNLCRRDGACCGSGRAKSG</sequence>